<dbReference type="Proteomes" id="UP001230504">
    <property type="component" value="Unassembled WGS sequence"/>
</dbReference>
<organism evidence="1 2">
    <name type="scientific">Colletotrichum navitas</name>
    <dbReference type="NCBI Taxonomy" id="681940"/>
    <lineage>
        <taxon>Eukaryota</taxon>
        <taxon>Fungi</taxon>
        <taxon>Dikarya</taxon>
        <taxon>Ascomycota</taxon>
        <taxon>Pezizomycotina</taxon>
        <taxon>Sordariomycetes</taxon>
        <taxon>Hypocreomycetidae</taxon>
        <taxon>Glomerellales</taxon>
        <taxon>Glomerellaceae</taxon>
        <taxon>Colletotrichum</taxon>
        <taxon>Colletotrichum graminicola species complex</taxon>
    </lineage>
</organism>
<comment type="caution">
    <text evidence="1">The sequence shown here is derived from an EMBL/GenBank/DDBJ whole genome shotgun (WGS) entry which is preliminary data.</text>
</comment>
<sequence>MALAPLLSHRMVQIQTSSSAVGFLILAFGSLHLLLAEPYATLRYTALHCIAHLNFIGETQPRRRGRPCHNGAYIYDGGLWIVHVMYTYHVVCIANHPRNNPTWL</sequence>
<accession>A0AAD8QBU9</accession>
<dbReference type="RefSeq" id="XP_060420290.1">
    <property type="nucleotide sequence ID" value="XM_060551028.1"/>
</dbReference>
<reference evidence="1" key="1">
    <citation type="submission" date="2021-06" db="EMBL/GenBank/DDBJ databases">
        <title>Comparative genomics, transcriptomics and evolutionary studies reveal genomic signatures of adaptation to plant cell wall in hemibiotrophic fungi.</title>
        <authorList>
            <consortium name="DOE Joint Genome Institute"/>
            <person name="Baroncelli R."/>
            <person name="Diaz J.F."/>
            <person name="Benocci T."/>
            <person name="Peng M."/>
            <person name="Battaglia E."/>
            <person name="Haridas S."/>
            <person name="Andreopoulos W."/>
            <person name="Labutti K."/>
            <person name="Pangilinan J."/>
            <person name="Floch G.L."/>
            <person name="Makela M.R."/>
            <person name="Henrissat B."/>
            <person name="Grigoriev I.V."/>
            <person name="Crouch J.A."/>
            <person name="De Vries R.P."/>
            <person name="Sukno S.A."/>
            <person name="Thon M.R."/>
        </authorList>
    </citation>
    <scope>NUCLEOTIDE SEQUENCE</scope>
    <source>
        <strain evidence="1">CBS 125086</strain>
    </source>
</reference>
<keyword evidence="2" id="KW-1185">Reference proteome</keyword>
<gene>
    <name evidence="1" type="ORF">LY79DRAFT_147757</name>
</gene>
<evidence type="ECO:0000313" key="1">
    <source>
        <dbReference type="EMBL" id="KAK1599701.1"/>
    </source>
</evidence>
<dbReference type="GeneID" id="85435268"/>
<protein>
    <submittedName>
        <fullName evidence="1">Uncharacterized protein</fullName>
    </submittedName>
</protein>
<dbReference type="AlphaFoldDB" id="A0AAD8QBU9"/>
<evidence type="ECO:0000313" key="2">
    <source>
        <dbReference type="Proteomes" id="UP001230504"/>
    </source>
</evidence>
<proteinExistence type="predicted"/>
<dbReference type="EMBL" id="JAHLJV010000002">
    <property type="protein sequence ID" value="KAK1599701.1"/>
    <property type="molecule type" value="Genomic_DNA"/>
</dbReference>
<name>A0AAD8QBU9_9PEZI</name>